<accession>A0A812EZN8</accession>
<protein>
    <submittedName>
        <fullName evidence="2">SNARE associated Golgi protein</fullName>
    </submittedName>
</protein>
<name>A0A812EZN8_9ARCH</name>
<comment type="caution">
    <text evidence="2">The sequence shown here is derived from an EMBL/GenBank/DDBJ whole genome shotgun (WGS) entry which is preliminary data.</text>
</comment>
<dbReference type="AlphaFoldDB" id="A0A812EZN8"/>
<evidence type="ECO:0000313" key="3">
    <source>
        <dbReference type="Proteomes" id="UP000655759"/>
    </source>
</evidence>
<dbReference type="Proteomes" id="UP000655759">
    <property type="component" value="Unassembled WGS sequence"/>
</dbReference>
<organism evidence="2 3">
    <name type="scientific">Candidatus Nitrosotenuis uzonensis</name>
    <dbReference type="NCBI Taxonomy" id="1407055"/>
    <lineage>
        <taxon>Archaea</taxon>
        <taxon>Nitrososphaerota</taxon>
        <taxon>Candidatus Nitrosotenuis</taxon>
    </lineage>
</organism>
<keyword evidence="1" id="KW-1133">Transmembrane helix</keyword>
<keyword evidence="1" id="KW-0472">Membrane</keyword>
<proteinExistence type="predicted"/>
<sequence>MSDILAIFANLWYFGVFLFMYVLNTAPILMPPTWVVLVSFHALDPGLDPLVLAAVGASGATLGRFTLLRATSYFRRFLSSDRKSSLDKIQNYLQTKKLGYFLASFVFATTPLPDNMLFITYGLMKVKSVQVYCGYWIGRLIAYYVMLSISSAVLTPFMQMFEEKYVGVLVIDLLSIAMLIVFASINWNVLVSEKKIRFVKPKFWKM</sequence>
<gene>
    <name evidence="2" type="ORF">NUZ5A_60069</name>
</gene>
<feature type="transmembrane region" description="Helical" evidence="1">
    <location>
        <begin position="98"/>
        <end position="124"/>
    </location>
</feature>
<dbReference type="EMBL" id="CAJNAQ010000006">
    <property type="protein sequence ID" value="CAE6504903.1"/>
    <property type="molecule type" value="Genomic_DNA"/>
</dbReference>
<feature type="transmembrane region" description="Helical" evidence="1">
    <location>
        <begin position="12"/>
        <end position="30"/>
    </location>
</feature>
<feature type="transmembrane region" description="Helical" evidence="1">
    <location>
        <begin position="50"/>
        <end position="67"/>
    </location>
</feature>
<feature type="transmembrane region" description="Helical" evidence="1">
    <location>
        <begin position="165"/>
        <end position="185"/>
    </location>
</feature>
<keyword evidence="1" id="KW-0812">Transmembrane</keyword>
<feature type="transmembrane region" description="Helical" evidence="1">
    <location>
        <begin position="136"/>
        <end position="158"/>
    </location>
</feature>
<evidence type="ECO:0000256" key="1">
    <source>
        <dbReference type="SAM" id="Phobius"/>
    </source>
</evidence>
<dbReference type="RefSeq" id="WP_239655003.1">
    <property type="nucleotide sequence ID" value="NZ_CAJNAQ010000006.1"/>
</dbReference>
<evidence type="ECO:0000313" key="2">
    <source>
        <dbReference type="EMBL" id="CAE6504903.1"/>
    </source>
</evidence>
<reference evidence="2" key="1">
    <citation type="submission" date="2021-02" db="EMBL/GenBank/DDBJ databases">
        <authorList>
            <person name="Han P."/>
        </authorList>
    </citation>
    <scope>NUCLEOTIDE SEQUENCE</scope>
    <source>
        <strain evidence="2">Candidatus Nitrosotenuis uzonensis 5A</strain>
    </source>
</reference>